<protein>
    <recommendedName>
        <fullName evidence="5">NB-ARC domain-containing protein</fullName>
    </recommendedName>
</protein>
<proteinExistence type="predicted"/>
<accession>C3ZSQ9</accession>
<dbReference type="EMBL" id="GG666674">
    <property type="protein sequence ID" value="EEN44461.1"/>
    <property type="molecule type" value="Genomic_DNA"/>
</dbReference>
<keyword evidence="1" id="KW-0175">Coiled coil</keyword>
<keyword evidence="3" id="KW-0732">Signal</keyword>
<reference evidence="4" key="1">
    <citation type="journal article" date="2008" name="Nature">
        <title>The amphioxus genome and the evolution of the chordate karyotype.</title>
        <authorList>
            <consortium name="US DOE Joint Genome Institute (JGI-PGF)"/>
            <person name="Putnam N.H."/>
            <person name="Butts T."/>
            <person name="Ferrier D.E.K."/>
            <person name="Furlong R.F."/>
            <person name="Hellsten U."/>
            <person name="Kawashima T."/>
            <person name="Robinson-Rechavi M."/>
            <person name="Shoguchi E."/>
            <person name="Terry A."/>
            <person name="Yu J.-K."/>
            <person name="Benito-Gutierrez E.L."/>
            <person name="Dubchak I."/>
            <person name="Garcia-Fernandez J."/>
            <person name="Gibson-Brown J.J."/>
            <person name="Grigoriev I.V."/>
            <person name="Horton A.C."/>
            <person name="de Jong P.J."/>
            <person name="Jurka J."/>
            <person name="Kapitonov V.V."/>
            <person name="Kohara Y."/>
            <person name="Kuroki Y."/>
            <person name="Lindquist E."/>
            <person name="Lucas S."/>
            <person name="Osoegawa K."/>
            <person name="Pennacchio L.A."/>
            <person name="Salamov A.A."/>
            <person name="Satou Y."/>
            <person name="Sauka-Spengler T."/>
            <person name="Schmutz J."/>
            <person name="Shin-I T."/>
            <person name="Toyoda A."/>
            <person name="Bronner-Fraser M."/>
            <person name="Fujiyama A."/>
            <person name="Holland L.Z."/>
            <person name="Holland P.W.H."/>
            <person name="Satoh N."/>
            <person name="Rokhsar D.S."/>
        </authorList>
    </citation>
    <scope>NUCLEOTIDE SEQUENCE [LARGE SCALE GENOMIC DNA]</scope>
    <source>
        <strain evidence="4">S238N-H82</strain>
        <tissue evidence="4">Testes</tissue>
    </source>
</reference>
<dbReference type="Gene3D" id="3.40.50.300">
    <property type="entry name" value="P-loop containing nucleotide triphosphate hydrolases"/>
    <property type="match status" value="1"/>
</dbReference>
<dbReference type="AlphaFoldDB" id="C3ZSQ9"/>
<evidence type="ECO:0000256" key="2">
    <source>
        <dbReference type="SAM" id="Phobius"/>
    </source>
</evidence>
<sequence>MRGAAAKCTCIVLSLLVSSLFVRTGNATGTEVFGEEGGYVDLPCAPAYDPTNNLHWQVIQRGTGSNIIFLVKEPGKDVEIRYTRLAGRLSLRDSNNLRISNLNRDDDSVDSTDPHFVGTYRCSQPQEEDPLEGDQFILRVRREEVTLQSTLPASNTTYHICVVAQNRLNSTRCDDAYIQATTDKKNDECAQKPSTSHVNSEASDKPEVCRVVRNYVLITTDSVASFNATIRLPNDAFISPDPNHRENQGLVDRIIDSQEIKSVKADLVSKVRSGDLTGIDVDINYLRIDDESPQGPDIVAIVLSSIAAAGVALIAGVAAYLFCRGSAKNTYIEGVKDTIEMALGLDLNKLKELTKGDANLSILLPPPAATEKPISNVRLPDTGFHDSTDCKNIVAKAGEGNSLVIIGSTGSGKTQGVLAYAKGFAEKNANAIMWFFGRSENEEKGLTKETIKEQGIELAKKFGHGNLSPEELPNKIMKSLQNRQSKSLLVFDDVTATSGIPAAYLSASEKVTVFITTCSANLDLTLPEYKMEGFTKDDVLKFLKREDKKSVEIFGKTPDEDLLKLADHFGNLPHGLSLARSYMLSSRTSVKGYLRELEERSNRVGGELKAHEKAVYGAILLAMENRMSGTSQEMLKFAAILSQDRIPIFILSKGVEISFDENPDKDEFITEVDELSLARVEGKKEEWIDGRMISVHQQTQAAILANLDEEELETMRRSLIQVFLEYFHKDTRKIQDGYINGLLLPHVEAVLNLRTISELPENYHTGLARLYETIGYMYCQKRLPEAAIFPLEKAKEMISKIVPLDTDADTIFQSLVEKGSELYGQEDVYSKNLKKRVLTTGDVGVLKTKALTLSDDFMAAAKMGKPLTEEQFQQLVQLHLAYNAEQIQQSFLVELAATVLYTSARRIFYFQGEERVQYRQTAEKDLNLSLTLSQKLASDQGLEILNKMLSQRSGTLYLLKETEGKSTEQQKEDFLLAIEGYQNLINDDKDYFENGVLKKIGDDDWHRMHCYRAIVYTYNDLITKLATTDQERADYIRLHDESAQKMVDFGEKQVKKDDKGKVIEAPEMLPEIYNMSGDFLIQMIEKGFVKPEDGNPLGRAKQWYHEALDVESIKAYHEAVSRLGLAKAFTLMYEAETAKVTTNGETRIPMHDADEKIPLVNNNPTLDEIHHLINAKEEMNKSLKIYEEELRNRTKDIQEAKKWNDRIVRHIDSLPNVPKEQESTV</sequence>
<feature type="transmembrane region" description="Helical" evidence="2">
    <location>
        <begin position="298"/>
        <end position="322"/>
    </location>
</feature>
<keyword evidence="2" id="KW-0812">Transmembrane</keyword>
<evidence type="ECO:0000313" key="4">
    <source>
        <dbReference type="EMBL" id="EEN44461.1"/>
    </source>
</evidence>
<keyword evidence="2" id="KW-1133">Transmembrane helix</keyword>
<evidence type="ECO:0008006" key="5">
    <source>
        <dbReference type="Google" id="ProtNLM"/>
    </source>
</evidence>
<dbReference type="PANTHER" id="PTHR22845">
    <property type="entry name" value="APOPTOTIC PROTEASE-ACTIVATING FACTOR 1"/>
    <property type="match status" value="1"/>
</dbReference>
<dbReference type="SUPFAM" id="SSF52540">
    <property type="entry name" value="P-loop containing nucleoside triphosphate hydrolases"/>
    <property type="match status" value="1"/>
</dbReference>
<feature type="coiled-coil region" evidence="1">
    <location>
        <begin position="1169"/>
        <end position="1196"/>
    </location>
</feature>
<dbReference type="InParanoid" id="C3ZSQ9"/>
<keyword evidence="2" id="KW-0472">Membrane</keyword>
<evidence type="ECO:0000256" key="1">
    <source>
        <dbReference type="SAM" id="Coils"/>
    </source>
</evidence>
<feature type="signal peptide" evidence="3">
    <location>
        <begin position="1"/>
        <end position="27"/>
    </location>
</feature>
<dbReference type="PANTHER" id="PTHR22845:SF5">
    <property type="entry name" value="APOPTOTIC PROTEASE-ACTIVATING FACTOR 1"/>
    <property type="match status" value="1"/>
</dbReference>
<evidence type="ECO:0000256" key="3">
    <source>
        <dbReference type="SAM" id="SignalP"/>
    </source>
</evidence>
<gene>
    <name evidence="4" type="ORF">BRAFLDRAFT_63399</name>
</gene>
<organism>
    <name type="scientific">Branchiostoma floridae</name>
    <name type="common">Florida lancelet</name>
    <name type="synonym">Amphioxus</name>
    <dbReference type="NCBI Taxonomy" id="7739"/>
    <lineage>
        <taxon>Eukaryota</taxon>
        <taxon>Metazoa</taxon>
        <taxon>Chordata</taxon>
        <taxon>Cephalochordata</taxon>
        <taxon>Leptocardii</taxon>
        <taxon>Amphioxiformes</taxon>
        <taxon>Branchiostomatidae</taxon>
        <taxon>Branchiostoma</taxon>
    </lineage>
</organism>
<feature type="chain" id="PRO_5002937150" description="NB-ARC domain-containing protein" evidence="3">
    <location>
        <begin position="28"/>
        <end position="1225"/>
    </location>
</feature>
<name>C3ZSQ9_BRAFL</name>
<dbReference type="InterPro" id="IPR027417">
    <property type="entry name" value="P-loop_NTPase"/>
</dbReference>